<sequence>MRAMKEQPETAVSVIRCKSCDYREERGFQKGDYIFRVVGVCPKCGGEEYIAYIYGVPGKQTLSS</sequence>
<dbReference type="EMBL" id="QMQV01000004">
    <property type="protein sequence ID" value="RLE50538.1"/>
    <property type="molecule type" value="Genomic_DNA"/>
</dbReference>
<proteinExistence type="predicted"/>
<organism evidence="1 2">
    <name type="scientific">Thermoproteota archaeon</name>
    <dbReference type="NCBI Taxonomy" id="2056631"/>
    <lineage>
        <taxon>Archaea</taxon>
        <taxon>Thermoproteota</taxon>
    </lineage>
</organism>
<accession>A0A497EV70</accession>
<dbReference type="Proteomes" id="UP000278475">
    <property type="component" value="Unassembled WGS sequence"/>
</dbReference>
<comment type="caution">
    <text evidence="1">The sequence shown here is derived from an EMBL/GenBank/DDBJ whole genome shotgun (WGS) entry which is preliminary data.</text>
</comment>
<name>A0A497EV70_9CREN</name>
<protein>
    <submittedName>
        <fullName evidence="1">Uncharacterized protein</fullName>
    </submittedName>
</protein>
<gene>
    <name evidence="1" type="ORF">DRJ31_00970</name>
</gene>
<evidence type="ECO:0000313" key="1">
    <source>
        <dbReference type="EMBL" id="RLE50538.1"/>
    </source>
</evidence>
<dbReference type="AlphaFoldDB" id="A0A497EV70"/>
<reference evidence="1 2" key="1">
    <citation type="submission" date="2018-06" db="EMBL/GenBank/DDBJ databases">
        <title>Extensive metabolic versatility and redundancy in microbially diverse, dynamic hydrothermal sediments.</title>
        <authorList>
            <person name="Dombrowski N."/>
            <person name="Teske A."/>
            <person name="Baker B.J."/>
        </authorList>
    </citation>
    <scope>NUCLEOTIDE SEQUENCE [LARGE SCALE GENOMIC DNA]</scope>
    <source>
        <strain evidence="1">B66_G16</strain>
    </source>
</reference>
<evidence type="ECO:0000313" key="2">
    <source>
        <dbReference type="Proteomes" id="UP000278475"/>
    </source>
</evidence>